<reference evidence="12" key="1">
    <citation type="submission" date="2022-11" db="EMBL/GenBank/DDBJ databases">
        <authorList>
            <person name="Kikuchi T."/>
        </authorList>
    </citation>
    <scope>NUCLEOTIDE SEQUENCE</scope>
    <source>
        <strain evidence="12">PS1010</strain>
    </source>
</reference>
<dbReference type="FunFam" id="1.10.510.10:FF:000301">
    <property type="entry name" value="Serine/threonine-protein kinase Chk1"/>
    <property type="match status" value="1"/>
</dbReference>
<evidence type="ECO:0000259" key="11">
    <source>
        <dbReference type="PROSITE" id="PS50011"/>
    </source>
</evidence>
<evidence type="ECO:0000256" key="3">
    <source>
        <dbReference type="ARBA" id="ARBA00022527"/>
    </source>
</evidence>
<dbReference type="GO" id="GO:0004674">
    <property type="term" value="F:protein serine/threonine kinase activity"/>
    <property type="evidence" value="ECO:0007669"/>
    <property type="project" value="UniProtKB-KW"/>
</dbReference>
<comment type="similarity">
    <text evidence="1">Belongs to the protein kinase superfamily. CAMK Ser/Thr protein kinase family. NIM1 subfamily.</text>
</comment>
<dbReference type="Gene3D" id="1.10.510.10">
    <property type="entry name" value="Transferase(Phosphotransferase) domain 1"/>
    <property type="match status" value="1"/>
</dbReference>
<dbReference type="PROSITE" id="PS50011">
    <property type="entry name" value="PROTEIN_KINASE_DOM"/>
    <property type="match status" value="1"/>
</dbReference>
<evidence type="ECO:0000256" key="5">
    <source>
        <dbReference type="ARBA" id="ARBA00022741"/>
    </source>
</evidence>
<keyword evidence="7 10" id="KW-0067">ATP-binding</keyword>
<dbReference type="PANTHER" id="PTHR24346">
    <property type="entry name" value="MAP/MICROTUBULE AFFINITY-REGULATING KINASE"/>
    <property type="match status" value="1"/>
</dbReference>
<dbReference type="EMBL" id="CANHGI010000005">
    <property type="protein sequence ID" value="CAI5451787.1"/>
    <property type="molecule type" value="Genomic_DNA"/>
</dbReference>
<dbReference type="SMART" id="SM00220">
    <property type="entry name" value="S_TKc"/>
    <property type="match status" value="1"/>
</dbReference>
<dbReference type="GO" id="GO:0005524">
    <property type="term" value="F:ATP binding"/>
    <property type="evidence" value="ECO:0007669"/>
    <property type="project" value="UniProtKB-UniRule"/>
</dbReference>
<dbReference type="Pfam" id="PF00069">
    <property type="entry name" value="Pkinase"/>
    <property type="match status" value="1"/>
</dbReference>
<feature type="binding site" evidence="10">
    <location>
        <position position="90"/>
    </location>
    <ligand>
        <name>ATP</name>
        <dbReference type="ChEBI" id="CHEBI:30616"/>
    </ligand>
</feature>
<evidence type="ECO:0000256" key="10">
    <source>
        <dbReference type="PROSITE-ProRule" id="PRU10141"/>
    </source>
</evidence>
<feature type="domain" description="Protein kinase" evidence="11">
    <location>
        <begin position="60"/>
        <end position="322"/>
    </location>
</feature>
<dbReference type="InterPro" id="IPR017441">
    <property type="entry name" value="Protein_kinase_ATP_BS"/>
</dbReference>
<dbReference type="InterPro" id="IPR000719">
    <property type="entry name" value="Prot_kinase_dom"/>
</dbReference>
<name>A0A9P1IV32_9PELO</name>
<dbReference type="Gene3D" id="3.30.200.20">
    <property type="entry name" value="Phosphorylase Kinase, domain 1"/>
    <property type="match status" value="1"/>
</dbReference>
<evidence type="ECO:0000256" key="7">
    <source>
        <dbReference type="ARBA" id="ARBA00022840"/>
    </source>
</evidence>
<evidence type="ECO:0000256" key="9">
    <source>
        <dbReference type="ARBA" id="ARBA00048679"/>
    </source>
</evidence>
<evidence type="ECO:0000256" key="4">
    <source>
        <dbReference type="ARBA" id="ARBA00022679"/>
    </source>
</evidence>
<evidence type="ECO:0000256" key="2">
    <source>
        <dbReference type="ARBA" id="ARBA00012513"/>
    </source>
</evidence>
<dbReference type="Gene3D" id="3.30.310.80">
    <property type="entry name" value="Kinase associated domain 1, KA1"/>
    <property type="match status" value="1"/>
</dbReference>
<proteinExistence type="inferred from homology"/>
<keyword evidence="13" id="KW-1185">Reference proteome</keyword>
<dbReference type="PROSITE" id="PS00108">
    <property type="entry name" value="PROTEIN_KINASE_ST"/>
    <property type="match status" value="1"/>
</dbReference>
<evidence type="ECO:0000313" key="13">
    <source>
        <dbReference type="Proteomes" id="UP001152747"/>
    </source>
</evidence>
<gene>
    <name evidence="12" type="ORF">CAMP_LOCUS14424</name>
</gene>
<sequence>MSRKVGRPTKKVGRRLVGPQKVSRRLVAPGEVGQRLVAPRKNLGASSSFGEVPQQQLCSYQIVQTLGEGAFGEVLLIVDRDNPSCAVAMKKMSIADGDAEKIKQIRKEALVQKMLSKVGNDHIIRLIGMKNDSQWYYIFLEYADGGELFDKIEPDVGMPSYRAQFYFRQLISGLEYIHGNGVVHRDIKPENLLLTSRHVLKISDFGMATIFRHNGQERLLDMSCGTLPYAAPEIIAGGKYKAQPVDIWSSGIVLITMLTGEIPWEKANDSSSAYLNWLSNVNLDEAPWNKVDVRGLSFLRVIVTDKIANRATIEKIKNHPWFTHNYGCVVDDGLPIKRQRLANDEIENIPCTQIPAESKNLEDLKSRHRQVERKVSSFSQPANIDDMFLTQQIDMSQGSGNLMQRMVCRMTRFCVKVGMNAAIQRVSTEAEYAGYSVRQQSHMFNLLITYREISMMVCAYEMVNSAHGGTKVMIDFRRSRGDGIQFKRMFIEIRNRMHDLICSEGNYWLQNRGLFPSQEPEFANSLPTPLSPSHQ</sequence>
<evidence type="ECO:0000256" key="8">
    <source>
        <dbReference type="ARBA" id="ARBA00047899"/>
    </source>
</evidence>
<keyword evidence="3" id="KW-0723">Serine/threonine-protein kinase</keyword>
<dbReference type="Proteomes" id="UP001152747">
    <property type="component" value="Unassembled WGS sequence"/>
</dbReference>
<keyword evidence="6" id="KW-0418">Kinase</keyword>
<dbReference type="InterPro" id="IPR008271">
    <property type="entry name" value="Ser/Thr_kinase_AS"/>
</dbReference>
<comment type="caution">
    <text evidence="12">The sequence shown here is derived from an EMBL/GenBank/DDBJ whole genome shotgun (WGS) entry which is preliminary data.</text>
</comment>
<protein>
    <recommendedName>
        <fullName evidence="2">non-specific serine/threonine protein kinase</fullName>
        <ecNumber evidence="2">2.7.11.1</ecNumber>
    </recommendedName>
</protein>
<dbReference type="PROSITE" id="PS00107">
    <property type="entry name" value="PROTEIN_KINASE_ATP"/>
    <property type="match status" value="1"/>
</dbReference>
<dbReference type="GO" id="GO:0005737">
    <property type="term" value="C:cytoplasm"/>
    <property type="evidence" value="ECO:0007669"/>
    <property type="project" value="TreeGrafter"/>
</dbReference>
<evidence type="ECO:0000256" key="1">
    <source>
        <dbReference type="ARBA" id="ARBA00010791"/>
    </source>
</evidence>
<keyword evidence="4" id="KW-0808">Transferase</keyword>
<evidence type="ECO:0000256" key="6">
    <source>
        <dbReference type="ARBA" id="ARBA00022777"/>
    </source>
</evidence>
<evidence type="ECO:0000313" key="12">
    <source>
        <dbReference type="EMBL" id="CAI5451787.1"/>
    </source>
</evidence>
<dbReference type="AlphaFoldDB" id="A0A9P1IV32"/>
<dbReference type="EC" id="2.7.11.1" evidence="2"/>
<keyword evidence="5 10" id="KW-0547">Nucleotide-binding</keyword>
<dbReference type="OrthoDB" id="539158at2759"/>
<accession>A0A9P1IV32</accession>
<comment type="catalytic activity">
    <reaction evidence="8">
        <text>L-threonyl-[protein] + ATP = O-phospho-L-threonyl-[protein] + ADP + H(+)</text>
        <dbReference type="Rhea" id="RHEA:46608"/>
        <dbReference type="Rhea" id="RHEA-COMP:11060"/>
        <dbReference type="Rhea" id="RHEA-COMP:11605"/>
        <dbReference type="ChEBI" id="CHEBI:15378"/>
        <dbReference type="ChEBI" id="CHEBI:30013"/>
        <dbReference type="ChEBI" id="CHEBI:30616"/>
        <dbReference type="ChEBI" id="CHEBI:61977"/>
        <dbReference type="ChEBI" id="CHEBI:456216"/>
        <dbReference type="EC" id="2.7.11.1"/>
    </reaction>
</comment>
<comment type="catalytic activity">
    <reaction evidence="9">
        <text>L-seryl-[protein] + ATP = O-phospho-L-seryl-[protein] + ADP + H(+)</text>
        <dbReference type="Rhea" id="RHEA:17989"/>
        <dbReference type="Rhea" id="RHEA-COMP:9863"/>
        <dbReference type="Rhea" id="RHEA-COMP:11604"/>
        <dbReference type="ChEBI" id="CHEBI:15378"/>
        <dbReference type="ChEBI" id="CHEBI:29999"/>
        <dbReference type="ChEBI" id="CHEBI:30616"/>
        <dbReference type="ChEBI" id="CHEBI:83421"/>
        <dbReference type="ChEBI" id="CHEBI:456216"/>
        <dbReference type="EC" id="2.7.11.1"/>
    </reaction>
</comment>
<dbReference type="GO" id="GO:0035556">
    <property type="term" value="P:intracellular signal transduction"/>
    <property type="evidence" value="ECO:0007669"/>
    <property type="project" value="TreeGrafter"/>
</dbReference>
<dbReference type="SUPFAM" id="SSF56112">
    <property type="entry name" value="Protein kinase-like (PK-like)"/>
    <property type="match status" value="1"/>
</dbReference>
<dbReference type="InterPro" id="IPR011009">
    <property type="entry name" value="Kinase-like_dom_sf"/>
</dbReference>
<dbReference type="PANTHER" id="PTHR24346:SF107">
    <property type="entry name" value="SERINE_THREONINE-PROTEIN KINASE CHK1"/>
    <property type="match status" value="1"/>
</dbReference>
<organism evidence="12 13">
    <name type="scientific">Caenorhabditis angaria</name>
    <dbReference type="NCBI Taxonomy" id="860376"/>
    <lineage>
        <taxon>Eukaryota</taxon>
        <taxon>Metazoa</taxon>
        <taxon>Ecdysozoa</taxon>
        <taxon>Nematoda</taxon>
        <taxon>Chromadorea</taxon>
        <taxon>Rhabditida</taxon>
        <taxon>Rhabditina</taxon>
        <taxon>Rhabditomorpha</taxon>
        <taxon>Rhabditoidea</taxon>
        <taxon>Rhabditidae</taxon>
        <taxon>Peloderinae</taxon>
        <taxon>Caenorhabditis</taxon>
    </lineage>
</organism>